<dbReference type="STRING" id="29845.A0A1V6RVS7"/>
<dbReference type="FunFam" id="3.10.450.50:FF:000005">
    <property type="entry name" value="Nuclear transport factor 2"/>
    <property type="match status" value="1"/>
</dbReference>
<protein>
    <recommendedName>
        <fullName evidence="3">Nuclear transport factor 2</fullName>
    </recommendedName>
</protein>
<comment type="function">
    <text evidence="4">Facilitates protein transport into the nucleus. Could be part of a multicomponent system of cytosolic factors that assemble at the pore complex during nuclear import.</text>
</comment>
<evidence type="ECO:0000259" key="5">
    <source>
        <dbReference type="PROSITE" id="PS50177"/>
    </source>
</evidence>
<dbReference type="GO" id="GO:0005737">
    <property type="term" value="C:cytoplasm"/>
    <property type="evidence" value="ECO:0007669"/>
    <property type="project" value="UniProtKB-SubCell"/>
</dbReference>
<dbReference type="InterPro" id="IPR045875">
    <property type="entry name" value="NTF2"/>
</dbReference>
<comment type="caution">
    <text evidence="6">The sequence shown here is derived from an EMBL/GenBank/DDBJ whole genome shotgun (WGS) entry which is preliminary data.</text>
</comment>
<dbReference type="SUPFAM" id="SSF54427">
    <property type="entry name" value="NTF2-like"/>
    <property type="match status" value="1"/>
</dbReference>
<dbReference type="GO" id="GO:0005635">
    <property type="term" value="C:nuclear envelope"/>
    <property type="evidence" value="ECO:0007669"/>
    <property type="project" value="UniProtKB-ARBA"/>
</dbReference>
<name>A0A1V6RVS7_9EURO</name>
<comment type="subcellular location">
    <subcellularLocation>
        <location evidence="1">Cytoplasm</location>
    </subcellularLocation>
</comment>
<evidence type="ECO:0000313" key="6">
    <source>
        <dbReference type="EMBL" id="OQE05881.1"/>
    </source>
</evidence>
<evidence type="ECO:0000256" key="2">
    <source>
        <dbReference type="ARBA" id="ARBA00022490"/>
    </source>
</evidence>
<evidence type="ECO:0000256" key="3">
    <source>
        <dbReference type="ARBA" id="ARBA00026247"/>
    </source>
</evidence>
<dbReference type="CDD" id="cd00780">
    <property type="entry name" value="NTF2"/>
    <property type="match status" value="1"/>
</dbReference>
<evidence type="ECO:0000256" key="1">
    <source>
        <dbReference type="ARBA" id="ARBA00004496"/>
    </source>
</evidence>
<dbReference type="PANTHER" id="PTHR12612">
    <property type="entry name" value="NUCLEAR TRANSPORT FACTOR 2"/>
    <property type="match status" value="1"/>
</dbReference>
<evidence type="ECO:0000313" key="7">
    <source>
        <dbReference type="Proteomes" id="UP000191518"/>
    </source>
</evidence>
<keyword evidence="2" id="KW-0963">Cytoplasm</keyword>
<organism evidence="6 7">
    <name type="scientific">Penicillium vulpinum</name>
    <dbReference type="NCBI Taxonomy" id="29845"/>
    <lineage>
        <taxon>Eukaryota</taxon>
        <taxon>Fungi</taxon>
        <taxon>Dikarya</taxon>
        <taxon>Ascomycota</taxon>
        <taxon>Pezizomycotina</taxon>
        <taxon>Eurotiomycetes</taxon>
        <taxon>Eurotiomycetidae</taxon>
        <taxon>Eurotiales</taxon>
        <taxon>Aspergillaceae</taxon>
        <taxon>Penicillium</taxon>
    </lineage>
</organism>
<dbReference type="GO" id="GO:0006606">
    <property type="term" value="P:protein import into nucleus"/>
    <property type="evidence" value="ECO:0007669"/>
    <property type="project" value="UniProtKB-ARBA"/>
</dbReference>
<dbReference type="Gene3D" id="3.10.450.50">
    <property type="match status" value="1"/>
</dbReference>
<dbReference type="Proteomes" id="UP000191518">
    <property type="component" value="Unassembled WGS sequence"/>
</dbReference>
<dbReference type="EMBL" id="MDYP01000021">
    <property type="protein sequence ID" value="OQE05881.1"/>
    <property type="molecule type" value="Genomic_DNA"/>
</dbReference>
<dbReference type="InterPro" id="IPR032710">
    <property type="entry name" value="NTF2-like_dom_sf"/>
</dbReference>
<dbReference type="InterPro" id="IPR018222">
    <property type="entry name" value="Nuclear_transport_factor_2_euk"/>
</dbReference>
<dbReference type="PROSITE" id="PS50177">
    <property type="entry name" value="NTF2_DOMAIN"/>
    <property type="match status" value="1"/>
</dbReference>
<gene>
    <name evidence="6" type="ORF">PENVUL_c021G00530</name>
</gene>
<dbReference type="InterPro" id="IPR002075">
    <property type="entry name" value="NTF2_dom"/>
</dbReference>
<sequence>MAGMSFYPVLGSSMPLPERRGLIIWIPDSSTSTLLPVRYTHTFLVHLHGSNNAPVPNDPAIPGGNDASRDGCHITYKESCPNMWSTYTEQFVQFYYQTFDGNRAGLAGLYRDQSMLTFETSSVQGVASITEKLSALPFQKVQHQIATFDAQPSSADGIVVLVTGALLVDEEQKPMNYTQCFKLQPDGAGSYFVLNDVFRLIYSAQ</sequence>
<dbReference type="Pfam" id="PF02136">
    <property type="entry name" value="NTF2"/>
    <property type="match status" value="1"/>
</dbReference>
<feature type="domain" description="NTF2" evidence="5">
    <location>
        <begin position="87"/>
        <end position="200"/>
    </location>
</feature>
<accession>A0A1V6RVS7</accession>
<dbReference type="AlphaFoldDB" id="A0A1V6RVS7"/>
<keyword evidence="7" id="KW-1185">Reference proteome</keyword>
<reference evidence="7" key="1">
    <citation type="journal article" date="2017" name="Nat. Microbiol.">
        <title>Global analysis of biosynthetic gene clusters reveals vast potential of secondary metabolite production in Penicillium species.</title>
        <authorList>
            <person name="Nielsen J.C."/>
            <person name="Grijseels S."/>
            <person name="Prigent S."/>
            <person name="Ji B."/>
            <person name="Dainat J."/>
            <person name="Nielsen K.F."/>
            <person name="Frisvad J.C."/>
            <person name="Workman M."/>
            <person name="Nielsen J."/>
        </authorList>
    </citation>
    <scope>NUCLEOTIDE SEQUENCE [LARGE SCALE GENOMIC DNA]</scope>
    <source>
        <strain evidence="7">IBT 29486</strain>
    </source>
</reference>
<evidence type="ECO:0000256" key="4">
    <source>
        <dbReference type="ARBA" id="ARBA00053082"/>
    </source>
</evidence>
<proteinExistence type="predicted"/>